<evidence type="ECO:0000313" key="2">
    <source>
        <dbReference type="Proteomes" id="UP000824236"/>
    </source>
</evidence>
<name>A0A9E2NNH1_9BACE</name>
<reference evidence="1" key="1">
    <citation type="journal article" date="2021" name="PeerJ">
        <title>Extensive microbial diversity within the chicken gut microbiome revealed by metagenomics and culture.</title>
        <authorList>
            <person name="Gilroy R."/>
            <person name="Ravi A."/>
            <person name="Getino M."/>
            <person name="Pursley I."/>
            <person name="Horton D.L."/>
            <person name="Alikhan N.F."/>
            <person name="Baker D."/>
            <person name="Gharbi K."/>
            <person name="Hall N."/>
            <person name="Watson M."/>
            <person name="Adriaenssens E.M."/>
            <person name="Foster-Nyarko E."/>
            <person name="Jarju S."/>
            <person name="Secka A."/>
            <person name="Antonio M."/>
            <person name="Oren A."/>
            <person name="Chaudhuri R.R."/>
            <person name="La Ragione R."/>
            <person name="Hildebrand F."/>
            <person name="Pallen M.J."/>
        </authorList>
    </citation>
    <scope>NUCLEOTIDE SEQUENCE</scope>
    <source>
        <strain evidence="1">B3-3758</strain>
    </source>
</reference>
<dbReference type="AlphaFoldDB" id="A0A9E2NNH1"/>
<accession>A0A9E2NNH1</accession>
<evidence type="ECO:0000313" key="1">
    <source>
        <dbReference type="EMBL" id="MBU3813993.1"/>
    </source>
</evidence>
<dbReference type="CDD" id="cd00761">
    <property type="entry name" value="Glyco_tranf_GTA_type"/>
    <property type="match status" value="1"/>
</dbReference>
<dbReference type="Proteomes" id="UP000824236">
    <property type="component" value="Unassembled WGS sequence"/>
</dbReference>
<organism evidence="1 2">
    <name type="scientific">Candidatus Bacteroides intestinipullorum</name>
    <dbReference type="NCBI Taxonomy" id="2838471"/>
    <lineage>
        <taxon>Bacteria</taxon>
        <taxon>Pseudomonadati</taxon>
        <taxon>Bacteroidota</taxon>
        <taxon>Bacteroidia</taxon>
        <taxon>Bacteroidales</taxon>
        <taxon>Bacteroidaceae</taxon>
        <taxon>Bacteroides</taxon>
    </lineage>
</organism>
<comment type="caution">
    <text evidence="1">The sequence shown here is derived from an EMBL/GenBank/DDBJ whole genome shotgun (WGS) entry which is preliminary data.</text>
</comment>
<gene>
    <name evidence="1" type="ORF">H9791_05720</name>
</gene>
<proteinExistence type="predicted"/>
<dbReference type="InterPro" id="IPR021466">
    <property type="entry name" value="Put_rhamnosyl_transferase"/>
</dbReference>
<protein>
    <submittedName>
        <fullName evidence="1">Rhamnosyl transferase</fullName>
    </submittedName>
</protein>
<sequence>MKTFILTRFNLSLWPADKNGKSTRTEQWLQQRFDLFERFCFPSVQNQTVQDFEWIVLFDSETPAIYQDKMKAYKRALPSFTPYFVPARSGLYFAYIFQSIVSSKVAVGDKVITTYLDNDDALRFDYIETVKRLAAGAGDSPTFISFKYGLQYFTSLNIALSISFPTNHFISLAEAYTEGYRLKTVFGYGSHMGIEGYRGARVLYVDDREQAGWVEVVHESNVVNEVRLTWKRRLVRDIHKLQEEYGIAITLSRHSIWIYYTGFVLRMLRQGCRRLRL</sequence>
<keyword evidence="1" id="KW-0808">Transferase</keyword>
<dbReference type="Pfam" id="PF11316">
    <property type="entry name" value="Rhamno_transf"/>
    <property type="match status" value="1"/>
</dbReference>
<dbReference type="GO" id="GO:0016740">
    <property type="term" value="F:transferase activity"/>
    <property type="evidence" value="ECO:0007669"/>
    <property type="project" value="UniProtKB-KW"/>
</dbReference>
<reference evidence="1" key="2">
    <citation type="submission" date="2021-04" db="EMBL/GenBank/DDBJ databases">
        <authorList>
            <person name="Gilroy R."/>
        </authorList>
    </citation>
    <scope>NUCLEOTIDE SEQUENCE</scope>
    <source>
        <strain evidence="1">B3-3758</strain>
    </source>
</reference>
<dbReference type="EMBL" id="JAHLFO010000074">
    <property type="protein sequence ID" value="MBU3813993.1"/>
    <property type="molecule type" value="Genomic_DNA"/>
</dbReference>